<evidence type="ECO:0000256" key="4">
    <source>
        <dbReference type="ARBA" id="ARBA00022525"/>
    </source>
</evidence>
<dbReference type="PANTHER" id="PTHR31232">
    <property type="match status" value="1"/>
</dbReference>
<comment type="subcellular location">
    <subcellularLocation>
        <location evidence="1 6">Secreted</location>
    </subcellularLocation>
</comment>
<evidence type="ECO:0000256" key="2">
    <source>
        <dbReference type="ARBA" id="ARBA00005581"/>
    </source>
</evidence>
<evidence type="ECO:0000256" key="6">
    <source>
        <dbReference type="RuleBase" id="RU367044"/>
    </source>
</evidence>
<dbReference type="EMBL" id="KB870808">
    <property type="protein sequence ID" value="EOA29234.1"/>
    <property type="molecule type" value="Genomic_DNA"/>
</dbReference>
<keyword evidence="3 6" id="KW-0713">Self-incompatibility</keyword>
<dbReference type="eggNOG" id="ENOG502S7CQ">
    <property type="taxonomic scope" value="Eukaryota"/>
</dbReference>
<comment type="similarity">
    <text evidence="2 6">Belongs to the plant self-incompatibility (S1) protein family.</text>
</comment>
<keyword evidence="4 6" id="KW-0964">Secreted</keyword>
<dbReference type="GO" id="GO:0060320">
    <property type="term" value="P:rejection of self pollen"/>
    <property type="evidence" value="ECO:0007669"/>
    <property type="project" value="UniProtKB-KW"/>
</dbReference>
<dbReference type="GO" id="GO:0005576">
    <property type="term" value="C:extracellular region"/>
    <property type="evidence" value="ECO:0007669"/>
    <property type="project" value="UniProtKB-SubCell"/>
</dbReference>
<feature type="chain" id="PRO_5025080084" description="S-protein homolog" evidence="6">
    <location>
        <begin position="20"/>
        <end position="139"/>
    </location>
</feature>
<evidence type="ECO:0000313" key="7">
    <source>
        <dbReference type="EMBL" id="EOA29234.1"/>
    </source>
</evidence>
<evidence type="ECO:0000313" key="8">
    <source>
        <dbReference type="Proteomes" id="UP000029121"/>
    </source>
</evidence>
<name>R0HHS2_9BRAS</name>
<accession>R0HHS2</accession>
<protein>
    <recommendedName>
        <fullName evidence="6">S-protein homolog</fullName>
    </recommendedName>
</protein>
<keyword evidence="8" id="KW-1185">Reference proteome</keyword>
<evidence type="ECO:0000256" key="3">
    <source>
        <dbReference type="ARBA" id="ARBA00022471"/>
    </source>
</evidence>
<dbReference type="Proteomes" id="UP000029121">
    <property type="component" value="Unassembled WGS sequence"/>
</dbReference>
<evidence type="ECO:0000256" key="5">
    <source>
        <dbReference type="ARBA" id="ARBA00022729"/>
    </source>
</evidence>
<dbReference type="PANTHER" id="PTHR31232:SF168">
    <property type="entry name" value="S-PROTEIN HOMOLOG 24-RELATED"/>
    <property type="match status" value="1"/>
</dbReference>
<keyword evidence="5 6" id="KW-0732">Signal</keyword>
<proteinExistence type="inferred from homology"/>
<sequence>MCSKFTIFIVVISFISSEALKQDRELFSATGPRVTVSIQNENDYYLGVHCKAKDKDIGYRLLKKGEIYEWKFYNNFAKTTLYFCGFYDGGIQKGVFDIYTTLRDEARCTICTWKAVKNGIYGYSNISPPPAVLVYKWLK</sequence>
<organism evidence="7 8">
    <name type="scientific">Capsella rubella</name>
    <dbReference type="NCBI Taxonomy" id="81985"/>
    <lineage>
        <taxon>Eukaryota</taxon>
        <taxon>Viridiplantae</taxon>
        <taxon>Streptophyta</taxon>
        <taxon>Embryophyta</taxon>
        <taxon>Tracheophyta</taxon>
        <taxon>Spermatophyta</taxon>
        <taxon>Magnoliopsida</taxon>
        <taxon>eudicotyledons</taxon>
        <taxon>Gunneridae</taxon>
        <taxon>Pentapetalae</taxon>
        <taxon>rosids</taxon>
        <taxon>malvids</taxon>
        <taxon>Brassicales</taxon>
        <taxon>Brassicaceae</taxon>
        <taxon>Camelineae</taxon>
        <taxon>Capsella</taxon>
    </lineage>
</organism>
<dbReference type="AlphaFoldDB" id="R0HHS2"/>
<dbReference type="Pfam" id="PF05938">
    <property type="entry name" value="Self-incomp_S1"/>
    <property type="match status" value="1"/>
</dbReference>
<reference evidence="8" key="1">
    <citation type="journal article" date="2013" name="Nat. Genet.">
        <title>The Capsella rubella genome and the genomic consequences of rapid mating system evolution.</title>
        <authorList>
            <person name="Slotte T."/>
            <person name="Hazzouri K.M."/>
            <person name="Agren J.A."/>
            <person name="Koenig D."/>
            <person name="Maumus F."/>
            <person name="Guo Y.L."/>
            <person name="Steige K."/>
            <person name="Platts A.E."/>
            <person name="Escobar J.S."/>
            <person name="Newman L.K."/>
            <person name="Wang W."/>
            <person name="Mandakova T."/>
            <person name="Vello E."/>
            <person name="Smith L.M."/>
            <person name="Henz S.R."/>
            <person name="Steffen J."/>
            <person name="Takuno S."/>
            <person name="Brandvain Y."/>
            <person name="Coop G."/>
            <person name="Andolfatto P."/>
            <person name="Hu T.T."/>
            <person name="Blanchette M."/>
            <person name="Clark R.M."/>
            <person name="Quesneville H."/>
            <person name="Nordborg M."/>
            <person name="Gaut B.S."/>
            <person name="Lysak M.A."/>
            <person name="Jenkins J."/>
            <person name="Grimwood J."/>
            <person name="Chapman J."/>
            <person name="Prochnik S."/>
            <person name="Shu S."/>
            <person name="Rokhsar D."/>
            <person name="Schmutz J."/>
            <person name="Weigel D."/>
            <person name="Wright S.I."/>
        </authorList>
    </citation>
    <scope>NUCLEOTIDE SEQUENCE [LARGE SCALE GENOMIC DNA]</scope>
    <source>
        <strain evidence="8">cv. Monte Gargano</strain>
    </source>
</reference>
<feature type="signal peptide" evidence="6">
    <location>
        <begin position="1"/>
        <end position="19"/>
    </location>
</feature>
<gene>
    <name evidence="7" type="ORF">CARUB_v10025506mg</name>
</gene>
<evidence type="ECO:0000256" key="1">
    <source>
        <dbReference type="ARBA" id="ARBA00004613"/>
    </source>
</evidence>
<dbReference type="InterPro" id="IPR010264">
    <property type="entry name" value="Self-incomp_S1"/>
</dbReference>